<evidence type="ECO:0000313" key="4">
    <source>
        <dbReference type="Proteomes" id="UP001165060"/>
    </source>
</evidence>
<keyword evidence="2" id="KW-1133">Transmembrane helix</keyword>
<keyword evidence="2" id="KW-0812">Transmembrane</keyword>
<sequence>MELLSTFLDVQKNTLPDPKSTKTSSDKAAKLLGLESGEKKSSRSGSKRGGRETSGSSHKHRNKSRAKSMKEVEKKYSKGGSSLSILTFLVAAAVAVLAAWVARRLRTHLQEEGELADFQAVLLSEATQAWIEMMIGWEASRGGGGNLEGGSGGAAGLGDS</sequence>
<proteinExistence type="predicted"/>
<name>A0ABQ6N455_9STRA</name>
<reference evidence="3 4" key="1">
    <citation type="journal article" date="2023" name="Commun. Biol.">
        <title>Genome analysis of Parmales, the sister group of diatoms, reveals the evolutionary specialization of diatoms from phago-mixotrophs to photoautotrophs.</title>
        <authorList>
            <person name="Ban H."/>
            <person name="Sato S."/>
            <person name="Yoshikawa S."/>
            <person name="Yamada K."/>
            <person name="Nakamura Y."/>
            <person name="Ichinomiya M."/>
            <person name="Sato N."/>
            <person name="Blanc-Mathieu R."/>
            <person name="Endo H."/>
            <person name="Kuwata A."/>
            <person name="Ogata H."/>
        </authorList>
    </citation>
    <scope>NUCLEOTIDE SEQUENCE [LARGE SCALE GENOMIC DNA]</scope>
</reference>
<keyword evidence="2" id="KW-0472">Membrane</keyword>
<feature type="compositionally biased region" description="Basic residues" evidence="1">
    <location>
        <begin position="57"/>
        <end position="67"/>
    </location>
</feature>
<gene>
    <name evidence="3" type="ORF">TeGR_g11919</name>
</gene>
<accession>A0ABQ6N455</accession>
<protein>
    <submittedName>
        <fullName evidence="3">Uncharacterized protein</fullName>
    </submittedName>
</protein>
<feature type="transmembrane region" description="Helical" evidence="2">
    <location>
        <begin position="83"/>
        <end position="102"/>
    </location>
</feature>
<dbReference type="Proteomes" id="UP001165060">
    <property type="component" value="Unassembled WGS sequence"/>
</dbReference>
<feature type="region of interest" description="Disordered" evidence="1">
    <location>
        <begin position="1"/>
        <end position="73"/>
    </location>
</feature>
<evidence type="ECO:0000256" key="1">
    <source>
        <dbReference type="SAM" id="MobiDB-lite"/>
    </source>
</evidence>
<dbReference type="EMBL" id="BRYB01003604">
    <property type="protein sequence ID" value="GMI39425.1"/>
    <property type="molecule type" value="Genomic_DNA"/>
</dbReference>
<evidence type="ECO:0000256" key="2">
    <source>
        <dbReference type="SAM" id="Phobius"/>
    </source>
</evidence>
<keyword evidence="4" id="KW-1185">Reference proteome</keyword>
<comment type="caution">
    <text evidence="3">The sequence shown here is derived from an EMBL/GenBank/DDBJ whole genome shotgun (WGS) entry which is preliminary data.</text>
</comment>
<evidence type="ECO:0000313" key="3">
    <source>
        <dbReference type="EMBL" id="GMI39425.1"/>
    </source>
</evidence>
<organism evidence="3 4">
    <name type="scientific">Tetraparma gracilis</name>
    <dbReference type="NCBI Taxonomy" id="2962635"/>
    <lineage>
        <taxon>Eukaryota</taxon>
        <taxon>Sar</taxon>
        <taxon>Stramenopiles</taxon>
        <taxon>Ochrophyta</taxon>
        <taxon>Bolidophyceae</taxon>
        <taxon>Parmales</taxon>
        <taxon>Triparmaceae</taxon>
        <taxon>Tetraparma</taxon>
    </lineage>
</organism>